<sequence>MQRTPRQNKSVISKDKIQASPNMHGSMSSLPTRHLVNTADLEGRVAAAEKLNQQILRDISDLKEELQLSRNRFSGMQTFLDQSVVLFKSKISIKHLLTFLLLAHPSSRGPKDNLDSNASLNLTPPPQQSKLRPPNTLPIGDIPSQSNMDRAIQKLSADLQTVNSRCGSQALDIQNLYQELRNFDLKLENTLRSELRCLQAEMSSNFAHSKSNSPNKCDGPEARGSGSSDGAVQRLEGAVAQMERKMEQLQSDRLRFENAVQNNLLDQATRSSETDKNTKETIAELRSKLKNNAQEIISSRQDAHSELEDLSDQLNHRVTDSLEKLQCELNNSRRDLEAVSLPEFGPISRSIPGYFVCLMSQSFDFALPKALSRINVANSAYEARLVEVENGLKKLTKELPEEMHELRQDHQTHQKKLLSSLTQLDLAVEVLEQGLSDEKEQLKGVVAAEIKARTSNIFTIQTKLQELEESTKEASLKFQVQMDEIQGRLTQITSQVG</sequence>
<dbReference type="OrthoDB" id="6266141at2759"/>
<keyword evidence="4" id="KW-1185">Reference proteome</keyword>
<feature type="coiled-coil region" evidence="1">
    <location>
        <begin position="45"/>
        <end position="72"/>
    </location>
</feature>
<name>A0A0R3X092_HYDTA</name>
<reference evidence="3 4" key="2">
    <citation type="submission" date="2018-11" db="EMBL/GenBank/DDBJ databases">
        <authorList>
            <consortium name="Pathogen Informatics"/>
        </authorList>
    </citation>
    <scope>NUCLEOTIDE SEQUENCE [LARGE SCALE GENOMIC DNA]</scope>
</reference>
<dbReference type="AlphaFoldDB" id="A0A0R3X092"/>
<proteinExistence type="predicted"/>
<reference evidence="5" key="1">
    <citation type="submission" date="2017-02" db="UniProtKB">
        <authorList>
            <consortium name="WormBaseParasite"/>
        </authorList>
    </citation>
    <scope>IDENTIFICATION</scope>
</reference>
<feature type="coiled-coil region" evidence="1">
    <location>
        <begin position="232"/>
        <end position="259"/>
    </location>
</feature>
<evidence type="ECO:0000256" key="2">
    <source>
        <dbReference type="SAM" id="MobiDB-lite"/>
    </source>
</evidence>
<evidence type="ECO:0000313" key="4">
    <source>
        <dbReference type="Proteomes" id="UP000274429"/>
    </source>
</evidence>
<dbReference type="STRING" id="6205.A0A0R3X092"/>
<dbReference type="EMBL" id="UYWX01020306">
    <property type="protein sequence ID" value="VDM30732.1"/>
    <property type="molecule type" value="Genomic_DNA"/>
</dbReference>
<feature type="region of interest" description="Disordered" evidence="2">
    <location>
        <begin position="1"/>
        <end position="30"/>
    </location>
</feature>
<feature type="compositionally biased region" description="Polar residues" evidence="2">
    <location>
        <begin position="1"/>
        <end position="11"/>
    </location>
</feature>
<protein>
    <submittedName>
        <fullName evidence="5">E3 ubiquitin protein ligase</fullName>
    </submittedName>
</protein>
<dbReference type="Proteomes" id="UP000274429">
    <property type="component" value="Unassembled WGS sequence"/>
</dbReference>
<feature type="region of interest" description="Disordered" evidence="2">
    <location>
        <begin position="110"/>
        <end position="135"/>
    </location>
</feature>
<dbReference type="WBParaSite" id="TTAC_0000652801-mRNA-1">
    <property type="protein sequence ID" value="TTAC_0000652801-mRNA-1"/>
    <property type="gene ID" value="TTAC_0000652801"/>
</dbReference>
<feature type="compositionally biased region" description="Polar residues" evidence="2">
    <location>
        <begin position="205"/>
        <end position="215"/>
    </location>
</feature>
<gene>
    <name evidence="3" type="ORF">TTAC_LOCUS6513</name>
</gene>
<feature type="compositionally biased region" description="Polar residues" evidence="2">
    <location>
        <begin position="19"/>
        <end position="30"/>
    </location>
</feature>
<organism evidence="5">
    <name type="scientific">Hydatigena taeniaeformis</name>
    <name type="common">Feline tapeworm</name>
    <name type="synonym">Taenia taeniaeformis</name>
    <dbReference type="NCBI Taxonomy" id="6205"/>
    <lineage>
        <taxon>Eukaryota</taxon>
        <taxon>Metazoa</taxon>
        <taxon>Spiralia</taxon>
        <taxon>Lophotrochozoa</taxon>
        <taxon>Platyhelminthes</taxon>
        <taxon>Cestoda</taxon>
        <taxon>Eucestoda</taxon>
        <taxon>Cyclophyllidea</taxon>
        <taxon>Taeniidae</taxon>
        <taxon>Hydatigera</taxon>
    </lineage>
</organism>
<accession>A0A0R3X092</accession>
<evidence type="ECO:0000256" key="1">
    <source>
        <dbReference type="SAM" id="Coils"/>
    </source>
</evidence>
<evidence type="ECO:0000313" key="5">
    <source>
        <dbReference type="WBParaSite" id="TTAC_0000652801-mRNA-1"/>
    </source>
</evidence>
<keyword evidence="1" id="KW-0175">Coiled coil</keyword>
<feature type="region of interest" description="Disordered" evidence="2">
    <location>
        <begin position="205"/>
        <end position="231"/>
    </location>
</feature>
<evidence type="ECO:0000313" key="3">
    <source>
        <dbReference type="EMBL" id="VDM30732.1"/>
    </source>
</evidence>